<protein>
    <recommendedName>
        <fullName evidence="8 9">Dephospho-CoA kinase</fullName>
        <ecNumber evidence="8 9">2.7.1.24</ecNumber>
    </recommendedName>
    <alternativeName>
        <fullName evidence="8">Dephosphocoenzyme A kinase</fullName>
    </alternativeName>
</protein>
<reference evidence="10" key="2">
    <citation type="submission" date="2021-04" db="EMBL/GenBank/DDBJ databases">
        <authorList>
            <person name="Gilroy R."/>
        </authorList>
    </citation>
    <scope>NUCLEOTIDE SEQUENCE</scope>
    <source>
        <strain evidence="10">ChiGjej1B1-98</strain>
    </source>
</reference>
<name>A0A9D1YUK1_9MICO</name>
<comment type="function">
    <text evidence="8">Catalyzes the phosphorylation of the 3'-hydroxyl group of dephosphocoenzyme A to form coenzyme A.</text>
</comment>
<keyword evidence="7 8" id="KW-0173">Coenzyme A biosynthesis</keyword>
<dbReference type="SUPFAM" id="SSF52540">
    <property type="entry name" value="P-loop containing nucleoside triphosphate hydrolases"/>
    <property type="match status" value="1"/>
</dbReference>
<dbReference type="GO" id="GO:0015937">
    <property type="term" value="P:coenzyme A biosynthetic process"/>
    <property type="evidence" value="ECO:0007669"/>
    <property type="project" value="UniProtKB-UniRule"/>
</dbReference>
<dbReference type="FunFam" id="3.40.50.300:FF:000991">
    <property type="entry name" value="Dephospho-CoA kinase"/>
    <property type="match status" value="1"/>
</dbReference>
<keyword evidence="2 8" id="KW-0963">Cytoplasm</keyword>
<evidence type="ECO:0000256" key="7">
    <source>
        <dbReference type="ARBA" id="ARBA00022993"/>
    </source>
</evidence>
<comment type="subcellular location">
    <subcellularLocation>
        <location evidence="8">Cytoplasm</location>
    </subcellularLocation>
</comment>
<evidence type="ECO:0000256" key="6">
    <source>
        <dbReference type="ARBA" id="ARBA00022840"/>
    </source>
</evidence>
<keyword evidence="4 8" id="KW-0547">Nucleotide-binding</keyword>
<comment type="pathway">
    <text evidence="8">Cofactor biosynthesis; coenzyme A biosynthesis; CoA from (R)-pantothenate: step 5/5.</text>
</comment>
<dbReference type="GO" id="GO:0005737">
    <property type="term" value="C:cytoplasm"/>
    <property type="evidence" value="ECO:0007669"/>
    <property type="project" value="UniProtKB-SubCell"/>
</dbReference>
<accession>A0A9D1YUK1</accession>
<dbReference type="NCBIfam" id="NF002879">
    <property type="entry name" value="PRK03333.1"/>
    <property type="match status" value="1"/>
</dbReference>
<dbReference type="CDD" id="cd02022">
    <property type="entry name" value="DPCK"/>
    <property type="match status" value="1"/>
</dbReference>
<proteinExistence type="inferred from homology"/>
<dbReference type="InterPro" id="IPR001977">
    <property type="entry name" value="Depp_CoAkinase"/>
</dbReference>
<dbReference type="EC" id="2.7.1.24" evidence="8 9"/>
<dbReference type="PANTHER" id="PTHR10695:SF46">
    <property type="entry name" value="BIFUNCTIONAL COENZYME A SYNTHASE-RELATED"/>
    <property type="match status" value="1"/>
</dbReference>
<keyword evidence="6 8" id="KW-0067">ATP-binding</keyword>
<dbReference type="Proteomes" id="UP000824005">
    <property type="component" value="Unassembled WGS sequence"/>
</dbReference>
<evidence type="ECO:0000313" key="11">
    <source>
        <dbReference type="Proteomes" id="UP000824005"/>
    </source>
</evidence>
<comment type="caution">
    <text evidence="10">The sequence shown here is derived from an EMBL/GenBank/DDBJ whole genome shotgun (WGS) entry which is preliminary data.</text>
</comment>
<comment type="similarity">
    <text evidence="1 8">Belongs to the CoaE family.</text>
</comment>
<evidence type="ECO:0000256" key="1">
    <source>
        <dbReference type="ARBA" id="ARBA00009018"/>
    </source>
</evidence>
<evidence type="ECO:0000256" key="3">
    <source>
        <dbReference type="ARBA" id="ARBA00022679"/>
    </source>
</evidence>
<evidence type="ECO:0000256" key="9">
    <source>
        <dbReference type="NCBIfam" id="TIGR00152"/>
    </source>
</evidence>
<sequence>MTLIGLTGGIAAGKSTVAERFREHGAYVLDADQQARDVVAPGSPALEGIRARFGEDVVDADGRLDRAKLGSIVFAEEGARSDLEAITHPAIRDLTEERIAEIRQRDPDAVVVYDVPLLVEANVQLPFAAVVVVHAAAAERLRRLVELRGMSREEAERRIGSQATDEERLAIADYVVDADGSLDATIRDADRVWRELTART</sequence>
<evidence type="ECO:0000256" key="5">
    <source>
        <dbReference type="ARBA" id="ARBA00022777"/>
    </source>
</evidence>
<dbReference type="PROSITE" id="PS51219">
    <property type="entry name" value="DPCK"/>
    <property type="match status" value="1"/>
</dbReference>
<dbReference type="Gene3D" id="3.40.50.300">
    <property type="entry name" value="P-loop containing nucleotide triphosphate hydrolases"/>
    <property type="match status" value="1"/>
</dbReference>
<evidence type="ECO:0000256" key="4">
    <source>
        <dbReference type="ARBA" id="ARBA00022741"/>
    </source>
</evidence>
<keyword evidence="5 8" id="KW-0418">Kinase</keyword>
<dbReference type="InterPro" id="IPR027417">
    <property type="entry name" value="P-loop_NTPase"/>
</dbReference>
<dbReference type="NCBIfam" id="TIGR00152">
    <property type="entry name" value="dephospho-CoA kinase"/>
    <property type="match status" value="1"/>
</dbReference>
<evidence type="ECO:0000313" key="10">
    <source>
        <dbReference type="EMBL" id="HIY65948.1"/>
    </source>
</evidence>
<dbReference type="AlphaFoldDB" id="A0A9D1YUK1"/>
<reference evidence="10" key="1">
    <citation type="journal article" date="2021" name="PeerJ">
        <title>Extensive microbial diversity within the chicken gut microbiome revealed by metagenomics and culture.</title>
        <authorList>
            <person name="Gilroy R."/>
            <person name="Ravi A."/>
            <person name="Getino M."/>
            <person name="Pursley I."/>
            <person name="Horton D.L."/>
            <person name="Alikhan N.F."/>
            <person name="Baker D."/>
            <person name="Gharbi K."/>
            <person name="Hall N."/>
            <person name="Watson M."/>
            <person name="Adriaenssens E.M."/>
            <person name="Foster-Nyarko E."/>
            <person name="Jarju S."/>
            <person name="Secka A."/>
            <person name="Antonio M."/>
            <person name="Oren A."/>
            <person name="Chaudhuri R.R."/>
            <person name="La Ragione R."/>
            <person name="Hildebrand F."/>
            <person name="Pallen M.J."/>
        </authorList>
    </citation>
    <scope>NUCLEOTIDE SEQUENCE</scope>
    <source>
        <strain evidence="10">ChiGjej1B1-98</strain>
    </source>
</reference>
<feature type="binding site" evidence="8">
    <location>
        <begin position="11"/>
        <end position="16"/>
    </location>
    <ligand>
        <name>ATP</name>
        <dbReference type="ChEBI" id="CHEBI:30616"/>
    </ligand>
</feature>
<gene>
    <name evidence="8 10" type="primary">coaE</name>
    <name evidence="10" type="ORF">H9830_06690</name>
</gene>
<dbReference type="PANTHER" id="PTHR10695">
    <property type="entry name" value="DEPHOSPHO-COA KINASE-RELATED"/>
    <property type="match status" value="1"/>
</dbReference>
<keyword evidence="3 8" id="KW-0808">Transferase</keyword>
<evidence type="ECO:0000256" key="2">
    <source>
        <dbReference type="ARBA" id="ARBA00022490"/>
    </source>
</evidence>
<dbReference type="GO" id="GO:0005524">
    <property type="term" value="F:ATP binding"/>
    <property type="evidence" value="ECO:0007669"/>
    <property type="project" value="UniProtKB-UniRule"/>
</dbReference>
<organism evidence="10 11">
    <name type="scientific">Candidatus Agrococcus pullicola</name>
    <dbReference type="NCBI Taxonomy" id="2838429"/>
    <lineage>
        <taxon>Bacteria</taxon>
        <taxon>Bacillati</taxon>
        <taxon>Actinomycetota</taxon>
        <taxon>Actinomycetes</taxon>
        <taxon>Micrococcales</taxon>
        <taxon>Microbacteriaceae</taxon>
        <taxon>Agrococcus</taxon>
    </lineage>
</organism>
<evidence type="ECO:0000256" key="8">
    <source>
        <dbReference type="HAMAP-Rule" id="MF_00376"/>
    </source>
</evidence>
<dbReference type="EMBL" id="DXDC01000197">
    <property type="protein sequence ID" value="HIY65948.1"/>
    <property type="molecule type" value="Genomic_DNA"/>
</dbReference>
<dbReference type="GO" id="GO:0004140">
    <property type="term" value="F:dephospho-CoA kinase activity"/>
    <property type="evidence" value="ECO:0007669"/>
    <property type="project" value="UniProtKB-UniRule"/>
</dbReference>
<dbReference type="Pfam" id="PF01121">
    <property type="entry name" value="CoaE"/>
    <property type="match status" value="1"/>
</dbReference>
<dbReference type="HAMAP" id="MF_00376">
    <property type="entry name" value="Dephospho_CoA_kinase"/>
    <property type="match status" value="1"/>
</dbReference>
<comment type="catalytic activity">
    <reaction evidence="8">
        <text>3'-dephospho-CoA + ATP = ADP + CoA + H(+)</text>
        <dbReference type="Rhea" id="RHEA:18245"/>
        <dbReference type="ChEBI" id="CHEBI:15378"/>
        <dbReference type="ChEBI" id="CHEBI:30616"/>
        <dbReference type="ChEBI" id="CHEBI:57287"/>
        <dbReference type="ChEBI" id="CHEBI:57328"/>
        <dbReference type="ChEBI" id="CHEBI:456216"/>
        <dbReference type="EC" id="2.7.1.24"/>
    </reaction>
</comment>